<dbReference type="InterPro" id="IPR032675">
    <property type="entry name" value="LRR_dom_sf"/>
</dbReference>
<accession>A0A8H3CBL8</accession>
<dbReference type="Proteomes" id="UP000663841">
    <property type="component" value="Unassembled WGS sequence"/>
</dbReference>
<dbReference type="Gene3D" id="3.80.10.10">
    <property type="entry name" value="Ribonuclease Inhibitor"/>
    <property type="match status" value="1"/>
</dbReference>
<organism evidence="2 3">
    <name type="scientific">Rhizoctonia solani</name>
    <dbReference type="NCBI Taxonomy" id="456999"/>
    <lineage>
        <taxon>Eukaryota</taxon>
        <taxon>Fungi</taxon>
        <taxon>Dikarya</taxon>
        <taxon>Basidiomycota</taxon>
        <taxon>Agaricomycotina</taxon>
        <taxon>Agaricomycetes</taxon>
        <taxon>Cantharellales</taxon>
        <taxon>Ceratobasidiaceae</taxon>
        <taxon>Rhizoctonia</taxon>
    </lineage>
</organism>
<dbReference type="SUPFAM" id="SSF52047">
    <property type="entry name" value="RNI-like"/>
    <property type="match status" value="1"/>
</dbReference>
<comment type="caution">
    <text evidence="2">The sequence shown here is derived from an EMBL/GenBank/DDBJ whole genome shotgun (WGS) entry which is preliminary data.</text>
</comment>
<sequence>MLQLRGGNPRPLSASFRPASSIAASESTDRTETLHRTRVLEQWTIARFALQRATQNYVTACEAIEADCKRASTSFLDECALEETFVAINSELASLAMDEQRLWKARAALKGLRNRSSILSPVNLLPPEVLTDIFLKAVEVDRTSRAALARRVLEQGDNQAIMARLKRPDMATVISSVNIYWRRLSVRTRELWSHIDLGESGALTDAPFAKAKLWLERSKGAPLYLTINTTGAAAKIIDAWGILPLLRGHETHLRSLDLALNTVDEVHAALARWLNEGGPRSLSSLTISIPWETKSGDSPHALPPGLLHREQRDAFFEPIRTLDLDGTYLSWSGPAFRNLVDLRLSRISDRVCPTVEQFVGILSGSPTLRTLWLRRMNLRIGRRLNFAPVKMKNLEILGLEHVEPQGICLLLPLLAPESELYVKLEGYTRDPGEVGEALTDLFARSKVEKLHFSTFINPAQLPRMLVRLQHLRTFTWQGLNIGDEFFETIAHNSTTTDGQSNVNDGAEENENENANTGSAYLCPSLHTLDLQGCSISAAALRELVTNRVIPKLTIAGCHISVDGTRDDAPRLMEDLEKCLNDSVPDLLLSENSLIVD</sequence>
<proteinExistence type="predicted"/>
<evidence type="ECO:0000313" key="2">
    <source>
        <dbReference type="EMBL" id="CAE6476133.1"/>
    </source>
</evidence>
<reference evidence="2" key="1">
    <citation type="submission" date="2021-01" db="EMBL/GenBank/DDBJ databases">
        <authorList>
            <person name="Kaushik A."/>
        </authorList>
    </citation>
    <scope>NUCLEOTIDE SEQUENCE</scope>
    <source>
        <strain evidence="2">AG3-T5</strain>
    </source>
</reference>
<gene>
    <name evidence="2" type="ORF">RDB_LOCUS190528</name>
</gene>
<evidence type="ECO:0000256" key="1">
    <source>
        <dbReference type="SAM" id="MobiDB-lite"/>
    </source>
</evidence>
<dbReference type="AlphaFoldDB" id="A0A8H3CBL8"/>
<protein>
    <recommendedName>
        <fullName evidence="4">F-box domain-containing protein</fullName>
    </recommendedName>
</protein>
<evidence type="ECO:0008006" key="4">
    <source>
        <dbReference type="Google" id="ProtNLM"/>
    </source>
</evidence>
<dbReference type="EMBL" id="CAJMWW010000630">
    <property type="protein sequence ID" value="CAE6476133.1"/>
    <property type="molecule type" value="Genomic_DNA"/>
</dbReference>
<feature type="compositionally biased region" description="Polar residues" evidence="1">
    <location>
        <begin position="492"/>
        <end position="503"/>
    </location>
</feature>
<feature type="region of interest" description="Disordered" evidence="1">
    <location>
        <begin position="1"/>
        <end position="28"/>
    </location>
</feature>
<evidence type="ECO:0000313" key="3">
    <source>
        <dbReference type="Proteomes" id="UP000663841"/>
    </source>
</evidence>
<feature type="region of interest" description="Disordered" evidence="1">
    <location>
        <begin position="492"/>
        <end position="514"/>
    </location>
</feature>
<name>A0A8H3CBL8_9AGAM</name>